<proteinExistence type="predicted"/>
<dbReference type="PANTHER" id="PTHR48222:SF4">
    <property type="entry name" value="PROTEINASE INHIBITOR, PROPEPTIDE"/>
    <property type="match status" value="1"/>
</dbReference>
<name>A0A2I0WAM2_9ASPA</name>
<evidence type="ECO:0000313" key="1">
    <source>
        <dbReference type="EMBL" id="PKU72708.1"/>
    </source>
</evidence>
<reference evidence="1 2" key="2">
    <citation type="journal article" date="2017" name="Nature">
        <title>The Apostasia genome and the evolution of orchids.</title>
        <authorList>
            <person name="Zhang G.Q."/>
            <person name="Liu K.W."/>
            <person name="Li Z."/>
            <person name="Lohaus R."/>
            <person name="Hsiao Y.Y."/>
            <person name="Niu S.C."/>
            <person name="Wang J.Y."/>
            <person name="Lin Y.C."/>
            <person name="Xu Q."/>
            <person name="Chen L.J."/>
            <person name="Yoshida K."/>
            <person name="Fujiwara S."/>
            <person name="Wang Z.W."/>
            <person name="Zhang Y.Q."/>
            <person name="Mitsuda N."/>
            <person name="Wang M."/>
            <person name="Liu G.H."/>
            <person name="Pecoraro L."/>
            <person name="Huang H.X."/>
            <person name="Xiao X.J."/>
            <person name="Lin M."/>
            <person name="Wu X.Y."/>
            <person name="Wu W.L."/>
            <person name="Chen Y.Y."/>
            <person name="Chang S.B."/>
            <person name="Sakamoto S."/>
            <person name="Ohme-Takagi M."/>
            <person name="Yagi M."/>
            <person name="Zeng S.J."/>
            <person name="Shen C.Y."/>
            <person name="Yeh C.M."/>
            <person name="Luo Y.B."/>
            <person name="Tsai W.C."/>
            <person name="Van de Peer Y."/>
            <person name="Liu Z.J."/>
        </authorList>
    </citation>
    <scope>NUCLEOTIDE SEQUENCE [LARGE SCALE GENOMIC DNA]</scope>
    <source>
        <tissue evidence="1">The whole plant</tissue>
    </source>
</reference>
<gene>
    <name evidence="1" type="ORF">MA16_Dca007428</name>
</gene>
<evidence type="ECO:0000313" key="2">
    <source>
        <dbReference type="Proteomes" id="UP000233837"/>
    </source>
</evidence>
<sequence length="170" mass="18057">MAEESNKSAGGSIPGSGEDAAVHIVYVDRPGEEEPEAFHIRTLASVVGGDQADALSYSLSHGAEAMLLVELNIQSQRVIVVVSGGDIGSSEREKTKKDSLLHDKSRPILVESVSVGGYPCEDHASGIRHGPRKATLHICEELAFHRVMANSMINKGLEILAISSPIHGKP</sequence>
<protein>
    <submittedName>
        <fullName evidence="1">Uncharacterized protein</fullName>
    </submittedName>
</protein>
<dbReference type="EMBL" id="KZ502810">
    <property type="protein sequence ID" value="PKU72708.1"/>
    <property type="molecule type" value="Genomic_DNA"/>
</dbReference>
<accession>A0A2I0WAM2</accession>
<reference evidence="1 2" key="1">
    <citation type="journal article" date="2016" name="Sci. Rep.">
        <title>The Dendrobium catenatum Lindl. genome sequence provides insights into polysaccharide synthase, floral development and adaptive evolution.</title>
        <authorList>
            <person name="Zhang G.Q."/>
            <person name="Xu Q."/>
            <person name="Bian C."/>
            <person name="Tsai W.C."/>
            <person name="Yeh C.M."/>
            <person name="Liu K.W."/>
            <person name="Yoshida K."/>
            <person name="Zhang L.S."/>
            <person name="Chang S.B."/>
            <person name="Chen F."/>
            <person name="Shi Y."/>
            <person name="Su Y.Y."/>
            <person name="Zhang Y.Q."/>
            <person name="Chen L.J."/>
            <person name="Yin Y."/>
            <person name="Lin M."/>
            <person name="Huang H."/>
            <person name="Deng H."/>
            <person name="Wang Z.W."/>
            <person name="Zhu S.L."/>
            <person name="Zhao X."/>
            <person name="Deng C."/>
            <person name="Niu S.C."/>
            <person name="Huang J."/>
            <person name="Wang M."/>
            <person name="Liu G.H."/>
            <person name="Yang H.J."/>
            <person name="Xiao X.J."/>
            <person name="Hsiao Y.Y."/>
            <person name="Wu W.L."/>
            <person name="Chen Y.Y."/>
            <person name="Mitsuda N."/>
            <person name="Ohme-Takagi M."/>
            <person name="Luo Y.B."/>
            <person name="Van de Peer Y."/>
            <person name="Liu Z.J."/>
        </authorList>
    </citation>
    <scope>NUCLEOTIDE SEQUENCE [LARGE SCALE GENOMIC DNA]</scope>
    <source>
        <tissue evidence="1">The whole plant</tissue>
    </source>
</reference>
<dbReference type="AlphaFoldDB" id="A0A2I0WAM2"/>
<organism evidence="1 2">
    <name type="scientific">Dendrobium catenatum</name>
    <dbReference type="NCBI Taxonomy" id="906689"/>
    <lineage>
        <taxon>Eukaryota</taxon>
        <taxon>Viridiplantae</taxon>
        <taxon>Streptophyta</taxon>
        <taxon>Embryophyta</taxon>
        <taxon>Tracheophyta</taxon>
        <taxon>Spermatophyta</taxon>
        <taxon>Magnoliopsida</taxon>
        <taxon>Liliopsida</taxon>
        <taxon>Asparagales</taxon>
        <taxon>Orchidaceae</taxon>
        <taxon>Epidendroideae</taxon>
        <taxon>Malaxideae</taxon>
        <taxon>Dendrobiinae</taxon>
        <taxon>Dendrobium</taxon>
    </lineage>
</organism>
<dbReference type="PANTHER" id="PTHR48222">
    <property type="entry name" value="PROTEINASE INHIBITOR, PROPEPTIDE"/>
    <property type="match status" value="1"/>
</dbReference>
<keyword evidence="2" id="KW-1185">Reference proteome</keyword>
<dbReference type="Proteomes" id="UP000233837">
    <property type="component" value="Unassembled WGS sequence"/>
</dbReference>